<dbReference type="AlphaFoldDB" id="A0A914WW10"/>
<sequence length="374" mass="42079">MAVPEAEARVLRSQSDIVRLFDEGPFAVFDFLSENGLIASEMLCDKCMPLDALPGEGEFQEMKKVVRDGEIRWRCNARVRHERTIRHHAEFFTWQGATSANGRNNFNRMSIEQLLILTWCWCYDLTIEAAAVSAKCSVKAAETQYSRFRRVCFSSLDDREACPEAGLMGGEGHLIQIDECSVKARWKRATNGRGRLGPGDHQEAHRGNVDEQAAVADDAALAQGEAANAENSDISDADEAADANNDAAEGWVFGLCWWRSQQDKVLEFEIAALVLKHMLKRMEPAKKAEVDQRIEELRAMNPAARKAELRRKAAEDCGLHLSETVSIPFDMDRVPFNLHENLSDTHWEEVSKKLLMTKTGNTKEYEIWMQSASG</sequence>
<protein>
    <submittedName>
        <fullName evidence="2">Uncharacterized protein</fullName>
    </submittedName>
</protein>
<proteinExistence type="predicted"/>
<name>A0A914WW10_9BILA</name>
<evidence type="ECO:0000313" key="1">
    <source>
        <dbReference type="Proteomes" id="UP000887566"/>
    </source>
</evidence>
<dbReference type="Proteomes" id="UP000887566">
    <property type="component" value="Unplaced"/>
</dbReference>
<evidence type="ECO:0000313" key="2">
    <source>
        <dbReference type="WBParaSite" id="PSAMB.scaffold547size47532.g6862.t1"/>
    </source>
</evidence>
<dbReference type="WBParaSite" id="PSAMB.scaffold547size47532.g6862.t1">
    <property type="protein sequence ID" value="PSAMB.scaffold547size47532.g6862.t1"/>
    <property type="gene ID" value="PSAMB.scaffold547size47532.g6862"/>
</dbReference>
<organism evidence="1 2">
    <name type="scientific">Plectus sambesii</name>
    <dbReference type="NCBI Taxonomy" id="2011161"/>
    <lineage>
        <taxon>Eukaryota</taxon>
        <taxon>Metazoa</taxon>
        <taxon>Ecdysozoa</taxon>
        <taxon>Nematoda</taxon>
        <taxon>Chromadorea</taxon>
        <taxon>Plectida</taxon>
        <taxon>Plectina</taxon>
        <taxon>Plectoidea</taxon>
        <taxon>Plectidae</taxon>
        <taxon>Plectus</taxon>
    </lineage>
</organism>
<keyword evidence="1" id="KW-1185">Reference proteome</keyword>
<reference evidence="2" key="1">
    <citation type="submission" date="2022-11" db="UniProtKB">
        <authorList>
            <consortium name="WormBaseParasite"/>
        </authorList>
    </citation>
    <scope>IDENTIFICATION</scope>
</reference>
<accession>A0A914WW10</accession>